<proteinExistence type="inferred from homology"/>
<dbReference type="InterPro" id="IPR050833">
    <property type="entry name" value="Poly_Biosynth_Transport"/>
</dbReference>
<evidence type="ECO:0000256" key="6">
    <source>
        <dbReference type="ARBA" id="ARBA00023136"/>
    </source>
</evidence>
<evidence type="ECO:0000256" key="4">
    <source>
        <dbReference type="ARBA" id="ARBA00022692"/>
    </source>
</evidence>
<evidence type="ECO:0000256" key="2">
    <source>
        <dbReference type="ARBA" id="ARBA00007430"/>
    </source>
</evidence>
<dbReference type="EMBL" id="JAUSVM010000001">
    <property type="protein sequence ID" value="MDQ0424601.1"/>
    <property type="molecule type" value="Genomic_DNA"/>
</dbReference>
<evidence type="ECO:0000313" key="8">
    <source>
        <dbReference type="EMBL" id="MDQ0424601.1"/>
    </source>
</evidence>
<keyword evidence="4 7" id="KW-0812">Transmembrane</keyword>
<feature type="transmembrane region" description="Helical" evidence="7">
    <location>
        <begin position="281"/>
        <end position="299"/>
    </location>
</feature>
<dbReference type="PANTHER" id="PTHR30250">
    <property type="entry name" value="PST FAMILY PREDICTED COLANIC ACID TRANSPORTER"/>
    <property type="match status" value="1"/>
</dbReference>
<feature type="transmembrane region" description="Helical" evidence="7">
    <location>
        <begin position="319"/>
        <end position="341"/>
    </location>
</feature>
<comment type="subcellular location">
    <subcellularLocation>
        <location evidence="1">Cell membrane</location>
        <topology evidence="1">Multi-pass membrane protein</topology>
    </subcellularLocation>
</comment>
<evidence type="ECO:0000256" key="5">
    <source>
        <dbReference type="ARBA" id="ARBA00022989"/>
    </source>
</evidence>
<dbReference type="RefSeq" id="WP_070319632.1">
    <property type="nucleotide sequence ID" value="NZ_JAUSVM010000001.1"/>
</dbReference>
<gene>
    <name evidence="8" type="ORF">JO380_000982</name>
</gene>
<evidence type="ECO:0000313" key="9">
    <source>
        <dbReference type="Proteomes" id="UP001240250"/>
    </source>
</evidence>
<evidence type="ECO:0000256" key="7">
    <source>
        <dbReference type="SAM" id="Phobius"/>
    </source>
</evidence>
<comment type="caution">
    <text evidence="8">The sequence shown here is derived from an EMBL/GenBank/DDBJ whole genome shotgun (WGS) entry which is preliminary data.</text>
</comment>
<feature type="transmembrane region" description="Helical" evidence="7">
    <location>
        <begin position="215"/>
        <end position="237"/>
    </location>
</feature>
<keyword evidence="5 7" id="KW-1133">Transmembrane helix</keyword>
<dbReference type="Proteomes" id="UP001240250">
    <property type="component" value="Unassembled WGS sequence"/>
</dbReference>
<protein>
    <submittedName>
        <fullName evidence="8">O-antigen/teichoic acid export membrane protein</fullName>
    </submittedName>
</protein>
<feature type="transmembrane region" description="Helical" evidence="7">
    <location>
        <begin position="72"/>
        <end position="96"/>
    </location>
</feature>
<sequence>MRWQSARLIGAQALGQLSLVAVIPVLTRHYDPGVFGAYQLALAAATLVQPVATLRIELVLPATRADDRVRTLLRRAVASTLAVTGGFVAACTYLALTGRADAALMTAMAATLVLVYGWVSIDNARLIRAQQVQALATRNLVAGLLSAVLQVGVALAGLQVVWLAAAVGIGRGVAVLLTRPRRAVAAPQPEDTFDLPFGGARAVRTVLSGLLSSTVLQLLMLVSGGFLGAAAAGYVGAAQRVTGAPASLIGQGVAQAVQVRFSRALLTGTSLLAEVRAVGRALAALSVTVAVGLALVAPLGSDWFFGPGWEPVKDVLRLLALPVALQLLVAPLNPLLVMIGAERALLRVQAGRLALSGGASAAAAAATGSLTTVVAVFAATTVVAYLGNLAVVVHQVRAHDATTLQQTPPAPATGHETVPALGAVHAAERTEGTR</sequence>
<reference evidence="8 9" key="1">
    <citation type="submission" date="2023-07" db="EMBL/GenBank/DDBJ databases">
        <title>Sequencing the genomes of 1000 actinobacteria strains.</title>
        <authorList>
            <person name="Klenk H.-P."/>
        </authorList>
    </citation>
    <scope>NUCLEOTIDE SEQUENCE [LARGE SCALE GENOMIC DNA]</scope>
    <source>
        <strain evidence="8 9">DSM 14785</strain>
    </source>
</reference>
<feature type="transmembrane region" description="Helical" evidence="7">
    <location>
        <begin position="353"/>
        <end position="386"/>
    </location>
</feature>
<dbReference type="PANTHER" id="PTHR30250:SF10">
    <property type="entry name" value="LIPOPOLYSACCHARIDE BIOSYNTHESIS PROTEIN WZXC"/>
    <property type="match status" value="1"/>
</dbReference>
<evidence type="ECO:0000256" key="1">
    <source>
        <dbReference type="ARBA" id="ARBA00004651"/>
    </source>
</evidence>
<dbReference type="Pfam" id="PF13440">
    <property type="entry name" value="Polysacc_synt_3"/>
    <property type="match status" value="1"/>
</dbReference>
<feature type="transmembrane region" description="Helical" evidence="7">
    <location>
        <begin position="102"/>
        <end position="119"/>
    </location>
</feature>
<keyword evidence="6 7" id="KW-0472">Membrane</keyword>
<keyword evidence="9" id="KW-1185">Reference proteome</keyword>
<keyword evidence="3" id="KW-1003">Cell membrane</keyword>
<name>A0ABU0GGY1_9CELL</name>
<evidence type="ECO:0000256" key="3">
    <source>
        <dbReference type="ARBA" id="ARBA00022475"/>
    </source>
</evidence>
<comment type="similarity">
    <text evidence="2">Belongs to the polysaccharide synthase family.</text>
</comment>
<feature type="transmembrane region" description="Helical" evidence="7">
    <location>
        <begin position="140"/>
        <end position="169"/>
    </location>
</feature>
<accession>A0ABU0GGY1</accession>
<organism evidence="8 9">
    <name type="scientific">Cellulomonas iranensis</name>
    <dbReference type="NCBI Taxonomy" id="76862"/>
    <lineage>
        <taxon>Bacteria</taxon>
        <taxon>Bacillati</taxon>
        <taxon>Actinomycetota</taxon>
        <taxon>Actinomycetes</taxon>
        <taxon>Micrococcales</taxon>
        <taxon>Cellulomonadaceae</taxon>
        <taxon>Cellulomonas</taxon>
    </lineage>
</organism>